<feature type="region of interest" description="Disordered" evidence="1">
    <location>
        <begin position="54"/>
        <end position="87"/>
    </location>
</feature>
<evidence type="ECO:0000256" key="1">
    <source>
        <dbReference type="SAM" id="MobiDB-lite"/>
    </source>
</evidence>
<organism evidence="2 3">
    <name type="scientific">Deinococcus hopiensis KR-140</name>
    <dbReference type="NCBI Taxonomy" id="695939"/>
    <lineage>
        <taxon>Bacteria</taxon>
        <taxon>Thermotogati</taxon>
        <taxon>Deinococcota</taxon>
        <taxon>Deinococci</taxon>
        <taxon>Deinococcales</taxon>
        <taxon>Deinococcaceae</taxon>
        <taxon>Deinococcus</taxon>
    </lineage>
</organism>
<accession>A0A1W1VRL2</accession>
<evidence type="ECO:0000313" key="2">
    <source>
        <dbReference type="EMBL" id="SMB96022.1"/>
    </source>
</evidence>
<dbReference type="Proteomes" id="UP000192582">
    <property type="component" value="Unassembled WGS sequence"/>
</dbReference>
<feature type="region of interest" description="Disordered" evidence="1">
    <location>
        <begin position="1"/>
        <end position="31"/>
    </location>
</feature>
<gene>
    <name evidence="2" type="ORF">SAMN00790413_03116</name>
</gene>
<feature type="compositionally biased region" description="Basic and acidic residues" evidence="1">
    <location>
        <begin position="57"/>
        <end position="66"/>
    </location>
</feature>
<proteinExistence type="predicted"/>
<dbReference type="AlphaFoldDB" id="A0A1W1VRL2"/>
<dbReference type="RefSeq" id="WP_084050581.1">
    <property type="nucleotide sequence ID" value="NZ_FWWU01000009.1"/>
</dbReference>
<reference evidence="2 3" key="1">
    <citation type="submission" date="2017-04" db="EMBL/GenBank/DDBJ databases">
        <authorList>
            <person name="Afonso C.L."/>
            <person name="Miller P.J."/>
            <person name="Scott M.A."/>
            <person name="Spackman E."/>
            <person name="Goraichik I."/>
            <person name="Dimitrov K.M."/>
            <person name="Suarez D.L."/>
            <person name="Swayne D.E."/>
        </authorList>
    </citation>
    <scope>NUCLEOTIDE SEQUENCE [LARGE SCALE GENOMIC DNA]</scope>
    <source>
        <strain evidence="2 3">KR-140</strain>
    </source>
</reference>
<name>A0A1W1VRL2_9DEIO</name>
<evidence type="ECO:0000313" key="3">
    <source>
        <dbReference type="Proteomes" id="UP000192582"/>
    </source>
</evidence>
<sequence>MPAPITSIRFKSMPMDAGRGNLPPRPNVGQREARNRMNNAVLRGVTLLSVAVQTGKRLGESNEKSASRSGKRSSGEVSGLRADELPF</sequence>
<dbReference type="EMBL" id="FWWU01000009">
    <property type="protein sequence ID" value="SMB96022.1"/>
    <property type="molecule type" value="Genomic_DNA"/>
</dbReference>
<protein>
    <submittedName>
        <fullName evidence="2">Uncharacterized protein</fullName>
    </submittedName>
</protein>
<keyword evidence="3" id="KW-1185">Reference proteome</keyword>